<feature type="transmembrane region" description="Helical" evidence="2">
    <location>
        <begin position="97"/>
        <end position="120"/>
    </location>
</feature>
<evidence type="ECO:0000256" key="1">
    <source>
        <dbReference type="SAM" id="MobiDB-lite"/>
    </source>
</evidence>
<keyword evidence="4" id="KW-1185">Reference proteome</keyword>
<reference evidence="3" key="2">
    <citation type="submission" date="2023-05" db="EMBL/GenBank/DDBJ databases">
        <authorList>
            <consortium name="Lawrence Berkeley National Laboratory"/>
            <person name="Steindorff A."/>
            <person name="Hensen N."/>
            <person name="Bonometti L."/>
            <person name="Westerberg I."/>
            <person name="Brannstrom I.O."/>
            <person name="Guillou S."/>
            <person name="Cros-Aarteil S."/>
            <person name="Calhoun S."/>
            <person name="Haridas S."/>
            <person name="Kuo A."/>
            <person name="Mondo S."/>
            <person name="Pangilinan J."/>
            <person name="Riley R."/>
            <person name="Labutti K."/>
            <person name="Andreopoulos B."/>
            <person name="Lipzen A."/>
            <person name="Chen C."/>
            <person name="Yanf M."/>
            <person name="Daum C."/>
            <person name="Ng V."/>
            <person name="Clum A."/>
            <person name="Ohm R."/>
            <person name="Martin F."/>
            <person name="Silar P."/>
            <person name="Natvig D."/>
            <person name="Lalanne C."/>
            <person name="Gautier V."/>
            <person name="Ament-Velasquez S.L."/>
            <person name="Kruys A."/>
            <person name="Hutchinson M.I."/>
            <person name="Powell A.J."/>
            <person name="Barry K."/>
            <person name="Miller A.N."/>
            <person name="Grigoriev I.V."/>
            <person name="Debuchy R."/>
            <person name="Gladieux P."/>
            <person name="Thoren M.H."/>
            <person name="Johannesson H."/>
        </authorList>
    </citation>
    <scope>NUCLEOTIDE SEQUENCE</scope>
    <source>
        <strain evidence="3">PSN243</strain>
    </source>
</reference>
<organism evidence="3 4">
    <name type="scientific">Podospora aff. communis PSN243</name>
    <dbReference type="NCBI Taxonomy" id="3040156"/>
    <lineage>
        <taxon>Eukaryota</taxon>
        <taxon>Fungi</taxon>
        <taxon>Dikarya</taxon>
        <taxon>Ascomycota</taxon>
        <taxon>Pezizomycotina</taxon>
        <taxon>Sordariomycetes</taxon>
        <taxon>Sordariomycetidae</taxon>
        <taxon>Sordariales</taxon>
        <taxon>Podosporaceae</taxon>
        <taxon>Podospora</taxon>
    </lineage>
</organism>
<feature type="compositionally biased region" description="Basic residues" evidence="1">
    <location>
        <begin position="240"/>
        <end position="259"/>
    </location>
</feature>
<dbReference type="EMBL" id="MU865923">
    <property type="protein sequence ID" value="KAK4452669.1"/>
    <property type="molecule type" value="Genomic_DNA"/>
</dbReference>
<evidence type="ECO:0000313" key="3">
    <source>
        <dbReference type="EMBL" id="KAK4452669.1"/>
    </source>
</evidence>
<keyword evidence="2" id="KW-0472">Membrane</keyword>
<dbReference type="Proteomes" id="UP001321760">
    <property type="component" value="Unassembled WGS sequence"/>
</dbReference>
<keyword evidence="2" id="KW-1133">Transmembrane helix</keyword>
<sequence>MGIEDILLNMDMGWTDTAYHHPQPHRTQFCVNNITALSSLVATPTPLLQRRAMDSLAQSVPFLDTFRRWGFLAFERVSSILLKQLGRLSSRWQRPIFLMWVLILGMKTLVMDMWLGIYLAQHYQEDRGQIEWRAVWRDTRRSIRTNACWLVTYTLFPAWVIVGYVVTALKFFELSWLGWSPSESTLVQLMMSGSTILGLWLASTDEFDETGNERALDGENDGSQSTGDESKAPGKGAGGLKKKPRRKQAKKKKNSHTFR</sequence>
<evidence type="ECO:0000256" key="2">
    <source>
        <dbReference type="SAM" id="Phobius"/>
    </source>
</evidence>
<feature type="transmembrane region" description="Helical" evidence="2">
    <location>
        <begin position="147"/>
        <end position="166"/>
    </location>
</feature>
<proteinExistence type="predicted"/>
<keyword evidence="2" id="KW-0812">Transmembrane</keyword>
<feature type="transmembrane region" description="Helical" evidence="2">
    <location>
        <begin position="186"/>
        <end position="204"/>
    </location>
</feature>
<name>A0AAV9GXN1_9PEZI</name>
<reference evidence="3" key="1">
    <citation type="journal article" date="2023" name="Mol. Phylogenet. Evol.">
        <title>Genome-scale phylogeny and comparative genomics of the fungal order Sordariales.</title>
        <authorList>
            <person name="Hensen N."/>
            <person name="Bonometti L."/>
            <person name="Westerberg I."/>
            <person name="Brannstrom I.O."/>
            <person name="Guillou S."/>
            <person name="Cros-Aarteil S."/>
            <person name="Calhoun S."/>
            <person name="Haridas S."/>
            <person name="Kuo A."/>
            <person name="Mondo S."/>
            <person name="Pangilinan J."/>
            <person name="Riley R."/>
            <person name="LaButti K."/>
            <person name="Andreopoulos B."/>
            <person name="Lipzen A."/>
            <person name="Chen C."/>
            <person name="Yan M."/>
            <person name="Daum C."/>
            <person name="Ng V."/>
            <person name="Clum A."/>
            <person name="Steindorff A."/>
            <person name="Ohm R.A."/>
            <person name="Martin F."/>
            <person name="Silar P."/>
            <person name="Natvig D.O."/>
            <person name="Lalanne C."/>
            <person name="Gautier V."/>
            <person name="Ament-Velasquez S.L."/>
            <person name="Kruys A."/>
            <person name="Hutchinson M.I."/>
            <person name="Powell A.J."/>
            <person name="Barry K."/>
            <person name="Miller A.N."/>
            <person name="Grigoriev I.V."/>
            <person name="Debuchy R."/>
            <person name="Gladieux P."/>
            <person name="Hiltunen Thoren M."/>
            <person name="Johannesson H."/>
        </authorList>
    </citation>
    <scope>NUCLEOTIDE SEQUENCE</scope>
    <source>
        <strain evidence="3">PSN243</strain>
    </source>
</reference>
<evidence type="ECO:0000313" key="4">
    <source>
        <dbReference type="Proteomes" id="UP001321760"/>
    </source>
</evidence>
<feature type="region of interest" description="Disordered" evidence="1">
    <location>
        <begin position="211"/>
        <end position="259"/>
    </location>
</feature>
<comment type="caution">
    <text evidence="3">The sequence shown here is derived from an EMBL/GenBank/DDBJ whole genome shotgun (WGS) entry which is preliminary data.</text>
</comment>
<protein>
    <submittedName>
        <fullName evidence="3">Uncharacterized protein</fullName>
    </submittedName>
</protein>
<accession>A0AAV9GXN1</accession>
<dbReference type="AlphaFoldDB" id="A0AAV9GXN1"/>
<gene>
    <name evidence="3" type="ORF">QBC34DRAFT_28367</name>
</gene>